<accession>A0A7C3VMJ5</accession>
<dbReference type="SUPFAM" id="SSF89260">
    <property type="entry name" value="Collagen-binding domain"/>
    <property type="match status" value="2"/>
</dbReference>
<evidence type="ECO:0008006" key="2">
    <source>
        <dbReference type="Google" id="ProtNLM"/>
    </source>
</evidence>
<reference evidence="1" key="1">
    <citation type="journal article" date="2020" name="mSystems">
        <title>Genome- and Community-Level Interaction Insights into Carbon Utilization and Element Cycling Functions of Hydrothermarchaeota in Hydrothermal Sediment.</title>
        <authorList>
            <person name="Zhou Z."/>
            <person name="Liu Y."/>
            <person name="Xu W."/>
            <person name="Pan J."/>
            <person name="Luo Z.H."/>
            <person name="Li M."/>
        </authorList>
    </citation>
    <scope>NUCLEOTIDE SEQUENCE [LARGE SCALE GENOMIC DNA]</scope>
    <source>
        <strain evidence="1">SpSt-374</strain>
    </source>
</reference>
<sequence>MAINLFDPGFYRANNPDLASLDDAQAFQHFLAFGVNESRRFSPYVNLNFYRVSNQDLGIAGLISNRQLYDHLTGVGVAEGRNFSPVFNANFYRNANPDLAAAGLNNEQLFEHFRAFGLNEGRQAAANFQAGFYLASNPDLAAAGLNFQQAVDHYILFGITEGRIAAPGGVVIQPPPPPPPPGDPLPPDGSTLSFARDLGIVGSNLSLSDSIGPTDRNDYYRFTLPSNGDLTVALSDLTGGTWLELIKDLNLDGEIGGDEELVGGISNINRVVASGTYFILLSQQSTNDNTNYTLQLDLSSQPSNLPIDPGNTLATALDLGVLRTNTFRDFVGTTDSDDYYRFTLTSNSEVYLTLNSLTDSQTIALELIHDKNNNGQVDSLDVIDGILVSPYHIQTNVSQNLVAGTYFIEVSNGWLENANYELQIGVESAGGPQNRMPNTDLLTNGGTVNQEFIAATDIVNGGLDDVNIPVVDNFTAPVAVGVGSELGDGFVADVFGTGAQSGDVFAANSLDANFNSDLVLV</sequence>
<evidence type="ECO:0000313" key="1">
    <source>
        <dbReference type="EMBL" id="HGF99889.1"/>
    </source>
</evidence>
<dbReference type="Gene3D" id="2.60.120.380">
    <property type="match status" value="2"/>
</dbReference>
<proteinExistence type="predicted"/>
<organism evidence="1">
    <name type="scientific">Planktothricoides sp. SpSt-374</name>
    <dbReference type="NCBI Taxonomy" id="2282167"/>
    <lineage>
        <taxon>Bacteria</taxon>
        <taxon>Bacillati</taxon>
        <taxon>Cyanobacteriota</taxon>
        <taxon>Cyanophyceae</taxon>
        <taxon>Oscillatoriophycideae</taxon>
        <taxon>Oscillatoriales</taxon>
        <taxon>Oscillatoriaceae</taxon>
        <taxon>Planktothricoides</taxon>
    </lineage>
</organism>
<dbReference type="EMBL" id="DSPX01000041">
    <property type="protein sequence ID" value="HGF99889.1"/>
    <property type="molecule type" value="Genomic_DNA"/>
</dbReference>
<gene>
    <name evidence="1" type="ORF">ENR15_04285</name>
</gene>
<protein>
    <recommendedName>
        <fullName evidence="2">Peptidase C-terminal archaeal/bacterial domain-containing protein</fullName>
    </recommendedName>
</protein>
<comment type="caution">
    <text evidence="1">The sequence shown here is derived from an EMBL/GenBank/DDBJ whole genome shotgun (WGS) entry which is preliminary data.</text>
</comment>
<dbReference type="AlphaFoldDB" id="A0A7C3VMJ5"/>
<dbReference type="PROSITE" id="PS00018">
    <property type="entry name" value="EF_HAND_1"/>
    <property type="match status" value="1"/>
</dbReference>
<dbReference type="InterPro" id="IPR018247">
    <property type="entry name" value="EF_Hand_1_Ca_BS"/>
</dbReference>
<name>A0A7C3VMJ5_9CYAN</name>